<proteinExistence type="predicted"/>
<evidence type="ECO:0000313" key="1">
    <source>
        <dbReference type="EMBL" id="CEM53578.1"/>
    </source>
</evidence>
<dbReference type="EMBL" id="CDMZ01005708">
    <property type="protein sequence ID" value="CEM53578.1"/>
    <property type="molecule type" value="Genomic_DNA"/>
</dbReference>
<protein>
    <submittedName>
        <fullName evidence="1">Uncharacterized protein</fullName>
    </submittedName>
</protein>
<organism evidence="1">
    <name type="scientific">Chromera velia CCMP2878</name>
    <dbReference type="NCBI Taxonomy" id="1169474"/>
    <lineage>
        <taxon>Eukaryota</taxon>
        <taxon>Sar</taxon>
        <taxon>Alveolata</taxon>
        <taxon>Colpodellida</taxon>
        <taxon>Chromeraceae</taxon>
        <taxon>Chromera</taxon>
    </lineage>
</organism>
<dbReference type="AlphaFoldDB" id="A0A0G4I908"/>
<dbReference type="VEuPathDB" id="CryptoDB:Cvel_12085"/>
<reference evidence="1" key="1">
    <citation type="submission" date="2014-11" db="EMBL/GenBank/DDBJ databases">
        <authorList>
            <person name="Otto D Thomas"/>
            <person name="Naeem Raeece"/>
        </authorList>
    </citation>
    <scope>NUCLEOTIDE SEQUENCE</scope>
</reference>
<name>A0A0G4I908_9ALVE</name>
<sequence>MFPDIMESMEREQRQRFEYELETPTMPRQRFCALFLSEFLSFVLVSSRSSWDQMKWAINQVSLCPEEIEFFEKMVDVLSASEPPEGGYLGRRLKLYDEIDWEE</sequence>
<accession>A0A0G4I908</accession>
<gene>
    <name evidence="1" type="ORF">Cvel_12085</name>
</gene>